<dbReference type="Pfam" id="PF12079">
    <property type="entry name" value="DUF3558"/>
    <property type="match status" value="1"/>
</dbReference>
<sequence length="180" mass="18992">MKTRASTTRRVFAAAATLLLAAGCSQSVEGTPRPASFAGSGNQEFTKLLTECDAVSDDQIADATGADEIARGFFGAICRWDLIGSAGIVKVTFNWFESGTLAAERAANEKMTYTVSDTTVQGRKAIQAQRPNDPDSCGVSAGADQAGIFGWWVQYRPGVAHPDPCQAAAKLADLTLNLSR</sequence>
<dbReference type="Proteomes" id="UP000076038">
    <property type="component" value="Chromosome"/>
</dbReference>
<name>A0A143QFI4_RHOFA</name>
<keyword evidence="1" id="KW-0732">Signal</keyword>
<dbReference type="AlphaFoldDB" id="A0A143QFI4"/>
<keyword evidence="3" id="KW-1185">Reference proteome</keyword>
<reference evidence="2 3" key="1">
    <citation type="journal article" date="2016" name="Genome Announc.">
        <title>Complete Genome and Plasmid Sequences for Rhodococcus fascians D188 and Draft Sequences for Rhodococcus Isolates PBTS 1 and PBTS 2.</title>
        <authorList>
            <person name="Stamler R.A."/>
            <person name="Vereecke D."/>
            <person name="Zhang Y."/>
            <person name="Schilkey F."/>
            <person name="Devitt N."/>
            <person name="Randall J.J."/>
        </authorList>
    </citation>
    <scope>NUCLEOTIDE SEQUENCE [LARGE SCALE GENOMIC DNA]</scope>
    <source>
        <strain evidence="2 3">PBTS2</strain>
    </source>
</reference>
<dbReference type="KEGG" id="rhs:A3Q41_00335"/>
<feature type="signal peptide" evidence="1">
    <location>
        <begin position="1"/>
        <end position="27"/>
    </location>
</feature>
<evidence type="ECO:0000313" key="3">
    <source>
        <dbReference type="Proteomes" id="UP000076038"/>
    </source>
</evidence>
<evidence type="ECO:0000256" key="1">
    <source>
        <dbReference type="SAM" id="SignalP"/>
    </source>
</evidence>
<dbReference type="PATRIC" id="fig|1653479.3.peg.335"/>
<organism evidence="2 3">
    <name type="scientific">Rhodococcoides fascians</name>
    <name type="common">Rhodococcus fascians</name>
    <dbReference type="NCBI Taxonomy" id="1828"/>
    <lineage>
        <taxon>Bacteria</taxon>
        <taxon>Bacillati</taxon>
        <taxon>Actinomycetota</taxon>
        <taxon>Actinomycetes</taxon>
        <taxon>Mycobacteriales</taxon>
        <taxon>Nocardiaceae</taxon>
        <taxon>Rhodococcoides</taxon>
    </lineage>
</organism>
<dbReference type="EMBL" id="CP015220">
    <property type="protein sequence ID" value="AMY21659.1"/>
    <property type="molecule type" value="Genomic_DNA"/>
</dbReference>
<dbReference type="RefSeq" id="WP_063216045.1">
    <property type="nucleotide sequence ID" value="NZ_CP015220.1"/>
</dbReference>
<reference evidence="3" key="2">
    <citation type="submission" date="2016-04" db="EMBL/GenBank/DDBJ databases">
        <title>Complete Genome and Plasmid Sequences for Rhodococcus fascians D188 and Draft Sequences for Rhodococcus spp. Isolates PBTS 1 and PBTS 2.</title>
        <authorList>
            <person name="Stamer R."/>
            <person name="Vereecke D."/>
            <person name="Zhang Y."/>
            <person name="Schilkey F."/>
            <person name="Devitt N."/>
            <person name="Randall J."/>
        </authorList>
    </citation>
    <scope>NUCLEOTIDE SEQUENCE [LARGE SCALE GENOMIC DNA]</scope>
    <source>
        <strain evidence="3">PBTS2</strain>
    </source>
</reference>
<evidence type="ECO:0000313" key="2">
    <source>
        <dbReference type="EMBL" id="AMY21659.1"/>
    </source>
</evidence>
<proteinExistence type="predicted"/>
<dbReference type="PROSITE" id="PS51257">
    <property type="entry name" value="PROKAR_LIPOPROTEIN"/>
    <property type="match status" value="1"/>
</dbReference>
<feature type="chain" id="PRO_5007512470" description="DUF3558 domain-containing protein" evidence="1">
    <location>
        <begin position="28"/>
        <end position="180"/>
    </location>
</feature>
<evidence type="ECO:0008006" key="4">
    <source>
        <dbReference type="Google" id="ProtNLM"/>
    </source>
</evidence>
<accession>A0A143QFI4</accession>
<protein>
    <recommendedName>
        <fullName evidence="4">DUF3558 domain-containing protein</fullName>
    </recommendedName>
</protein>
<dbReference type="InterPro" id="IPR024520">
    <property type="entry name" value="DUF3558"/>
</dbReference>
<gene>
    <name evidence="2" type="ORF">A3Q41_00335</name>
</gene>
<dbReference type="OrthoDB" id="4761308at2"/>